<proteinExistence type="inferred from homology"/>
<comment type="caution">
    <text evidence="4">The sequence shown here is derived from an EMBL/GenBank/DDBJ whole genome shotgun (WGS) entry which is preliminary data.</text>
</comment>
<dbReference type="Proteomes" id="UP001314263">
    <property type="component" value="Unassembled WGS sequence"/>
</dbReference>
<protein>
    <recommendedName>
        <fullName evidence="3">SAP domain-containing protein</fullName>
    </recommendedName>
</protein>
<dbReference type="Gene3D" id="1.10.720.30">
    <property type="entry name" value="SAP domain"/>
    <property type="match status" value="1"/>
</dbReference>
<dbReference type="AlphaFoldDB" id="A0AAV1ICR8"/>
<evidence type="ECO:0000256" key="1">
    <source>
        <dbReference type="ARBA" id="ARBA00010574"/>
    </source>
</evidence>
<dbReference type="InterPro" id="IPR004394">
    <property type="entry name" value="Iojap/RsfS/C7orf30"/>
</dbReference>
<dbReference type="GO" id="GO:0043023">
    <property type="term" value="F:ribosomal large subunit binding"/>
    <property type="evidence" value="ECO:0007669"/>
    <property type="project" value="TreeGrafter"/>
</dbReference>
<comment type="similarity">
    <text evidence="1">Belongs to the Iojap/RsfS family.</text>
</comment>
<evidence type="ECO:0000259" key="3">
    <source>
        <dbReference type="PROSITE" id="PS50800"/>
    </source>
</evidence>
<dbReference type="GO" id="GO:0090071">
    <property type="term" value="P:negative regulation of ribosome biogenesis"/>
    <property type="evidence" value="ECO:0007669"/>
    <property type="project" value="TreeGrafter"/>
</dbReference>
<feature type="compositionally biased region" description="Polar residues" evidence="2">
    <location>
        <begin position="79"/>
        <end position="90"/>
    </location>
</feature>
<dbReference type="Pfam" id="PF02037">
    <property type="entry name" value="SAP"/>
    <property type="match status" value="1"/>
</dbReference>
<name>A0AAV1ICR8_9CHLO</name>
<dbReference type="InterPro" id="IPR003034">
    <property type="entry name" value="SAP_dom"/>
</dbReference>
<evidence type="ECO:0000256" key="2">
    <source>
        <dbReference type="SAM" id="MobiDB-lite"/>
    </source>
</evidence>
<evidence type="ECO:0000313" key="4">
    <source>
        <dbReference type="EMBL" id="CAK0784922.1"/>
    </source>
</evidence>
<dbReference type="Gene3D" id="3.30.460.10">
    <property type="entry name" value="Beta Polymerase, domain 2"/>
    <property type="match status" value="1"/>
</dbReference>
<gene>
    <name evidence="4" type="ORF">CVIRNUC_008127</name>
</gene>
<feature type="region of interest" description="Disordered" evidence="2">
    <location>
        <begin position="59"/>
        <end position="93"/>
    </location>
</feature>
<dbReference type="NCBIfam" id="TIGR00090">
    <property type="entry name" value="rsfS_iojap_ybeB"/>
    <property type="match status" value="1"/>
</dbReference>
<organism evidence="4 5">
    <name type="scientific">Coccomyxa viridis</name>
    <dbReference type="NCBI Taxonomy" id="1274662"/>
    <lineage>
        <taxon>Eukaryota</taxon>
        <taxon>Viridiplantae</taxon>
        <taxon>Chlorophyta</taxon>
        <taxon>core chlorophytes</taxon>
        <taxon>Trebouxiophyceae</taxon>
        <taxon>Trebouxiophyceae incertae sedis</taxon>
        <taxon>Coccomyxaceae</taxon>
        <taxon>Coccomyxa</taxon>
    </lineage>
</organism>
<dbReference type="GO" id="GO:0017148">
    <property type="term" value="P:negative regulation of translation"/>
    <property type="evidence" value="ECO:0007669"/>
    <property type="project" value="TreeGrafter"/>
</dbReference>
<evidence type="ECO:0000313" key="5">
    <source>
        <dbReference type="Proteomes" id="UP001314263"/>
    </source>
</evidence>
<accession>A0AAV1ICR8</accession>
<feature type="domain" description="SAP" evidence="3">
    <location>
        <begin position="135"/>
        <end position="169"/>
    </location>
</feature>
<keyword evidence="5" id="KW-1185">Reference proteome</keyword>
<dbReference type="InterPro" id="IPR043519">
    <property type="entry name" value="NT_sf"/>
</dbReference>
<reference evidence="4 5" key="1">
    <citation type="submission" date="2023-10" db="EMBL/GenBank/DDBJ databases">
        <authorList>
            <person name="Maclean D."/>
            <person name="Macfadyen A."/>
        </authorList>
    </citation>
    <scope>NUCLEOTIDE SEQUENCE [LARGE SCALE GENOMIC DNA]</scope>
</reference>
<dbReference type="PROSITE" id="PS50800">
    <property type="entry name" value="SAP"/>
    <property type="match status" value="1"/>
</dbReference>
<dbReference type="Pfam" id="PF02410">
    <property type="entry name" value="RsfS"/>
    <property type="match status" value="1"/>
</dbReference>
<dbReference type="SMART" id="SM00513">
    <property type="entry name" value="SAP"/>
    <property type="match status" value="1"/>
</dbReference>
<dbReference type="SUPFAM" id="SSF68906">
    <property type="entry name" value="SAP domain"/>
    <property type="match status" value="1"/>
</dbReference>
<dbReference type="PANTHER" id="PTHR21043:SF0">
    <property type="entry name" value="MITOCHONDRIAL ASSEMBLY OF RIBOSOMAL LARGE SUBUNIT PROTEIN 1"/>
    <property type="match status" value="1"/>
</dbReference>
<dbReference type="EMBL" id="CAUYUE010000011">
    <property type="protein sequence ID" value="CAK0784922.1"/>
    <property type="molecule type" value="Genomic_DNA"/>
</dbReference>
<dbReference type="SUPFAM" id="SSF81301">
    <property type="entry name" value="Nucleotidyltransferase"/>
    <property type="match status" value="1"/>
</dbReference>
<dbReference type="InterPro" id="IPR036361">
    <property type="entry name" value="SAP_dom_sf"/>
</dbReference>
<dbReference type="PANTHER" id="PTHR21043">
    <property type="entry name" value="IOJAP SUPERFAMILY ORTHOLOG"/>
    <property type="match status" value="1"/>
</dbReference>
<sequence length="343" mass="36921">MNVVLRRRLTIAPLLSCPMPRSFSQSSCTAEAQEDTLVWPPPEIEDNLALQRLVQAQRNAQKREEAAPPRLRAAAADNNMAQRQQGSLRGQSAAKDAGAAAAAAASKPAGRMAELVKDLLAGRSIVAPVLDRDSIEKLRVTDLRQVLAAMGLSRTGLKASLVDRAWGAAKQELAGEWRTDSSSTFSSQASAAILSTSTTSEEEALQAQMPFSRVVTGDEVAGMLRDAKADDVRVLDVRPRQCDFTDEMVVATARSKLHCQSLAQAVVYRLKQSCKEIAPGIPPRIEGMGISHHANAEWLVVDCGSVIAHIFDGQEARMQYDLETLWGGPNSHLGGGQVMQSVS</sequence>